<dbReference type="PROSITE" id="PS50931">
    <property type="entry name" value="HTH_LYSR"/>
    <property type="match status" value="1"/>
</dbReference>
<sequence length="286" mass="32190">MRPNPHQFAVFAYVVREGSFTRASNRLGLSQSAVTQHVAKLEKQIGARLLHRGREGVALTRTGQEFYELADRLVTLDALIHEKIDGHASLEKGHLTVIANAPRPALGLIARFRKAYPAIQVRFTLFDWTEAMRLLRTRQVDVAIVTAPDRTGDCFQQRISTARYMLYMPSDHPLAMKAEVSLHDLMTETLLIPEEGSFTERKVNEALDREKIVLPHTMQTTTFPVMKEAILHGVGLGIFLENSAYPNEGVVDRPITEMREKFDTVLVVPADKSDLKVVRSFIGMVD</sequence>
<dbReference type="STRING" id="657014.SAMN04488092_10979"/>
<dbReference type="Proteomes" id="UP000198634">
    <property type="component" value="Unassembled WGS sequence"/>
</dbReference>
<gene>
    <name evidence="6" type="ORF">SAMN04488092_10979</name>
</gene>
<name>A0A1H9HDG8_9RHOB</name>
<dbReference type="SUPFAM" id="SSF46785">
    <property type="entry name" value="Winged helix' DNA-binding domain"/>
    <property type="match status" value="1"/>
</dbReference>
<feature type="domain" description="HTH lysR-type" evidence="5">
    <location>
        <begin position="3"/>
        <end position="60"/>
    </location>
</feature>
<dbReference type="CDD" id="cd05466">
    <property type="entry name" value="PBP2_LTTR_substrate"/>
    <property type="match status" value="1"/>
</dbReference>
<dbReference type="PRINTS" id="PR00039">
    <property type="entry name" value="HTHLYSR"/>
</dbReference>
<dbReference type="Gene3D" id="1.10.10.10">
    <property type="entry name" value="Winged helix-like DNA-binding domain superfamily/Winged helix DNA-binding domain"/>
    <property type="match status" value="1"/>
</dbReference>
<reference evidence="6 7" key="1">
    <citation type="submission" date="2016-10" db="EMBL/GenBank/DDBJ databases">
        <authorList>
            <person name="de Groot N.N."/>
        </authorList>
    </citation>
    <scope>NUCLEOTIDE SEQUENCE [LARGE SCALE GENOMIC DNA]</scope>
    <source>
        <strain evidence="6 7">DSM 22007</strain>
    </source>
</reference>
<evidence type="ECO:0000256" key="2">
    <source>
        <dbReference type="ARBA" id="ARBA00023015"/>
    </source>
</evidence>
<dbReference type="InterPro" id="IPR005119">
    <property type="entry name" value="LysR_subst-bd"/>
</dbReference>
<protein>
    <submittedName>
        <fullName evidence="6">DNA-binding transcriptional regulator, LysR family</fullName>
    </submittedName>
</protein>
<keyword evidence="3 6" id="KW-0238">DNA-binding</keyword>
<evidence type="ECO:0000256" key="1">
    <source>
        <dbReference type="ARBA" id="ARBA00009437"/>
    </source>
</evidence>
<evidence type="ECO:0000256" key="4">
    <source>
        <dbReference type="ARBA" id="ARBA00023163"/>
    </source>
</evidence>
<dbReference type="OrthoDB" id="7840053at2"/>
<evidence type="ECO:0000259" key="5">
    <source>
        <dbReference type="PROSITE" id="PS50931"/>
    </source>
</evidence>
<dbReference type="Pfam" id="PF00126">
    <property type="entry name" value="HTH_1"/>
    <property type="match status" value="1"/>
</dbReference>
<dbReference type="AlphaFoldDB" id="A0A1H9HDG8"/>
<dbReference type="EMBL" id="FOEP01000009">
    <property type="protein sequence ID" value="SEQ60423.1"/>
    <property type="molecule type" value="Genomic_DNA"/>
</dbReference>
<proteinExistence type="inferred from homology"/>
<dbReference type="RefSeq" id="WP_090270251.1">
    <property type="nucleotide sequence ID" value="NZ_FOEP01000009.1"/>
</dbReference>
<dbReference type="InterPro" id="IPR036390">
    <property type="entry name" value="WH_DNA-bd_sf"/>
</dbReference>
<keyword evidence="2" id="KW-0805">Transcription regulation</keyword>
<dbReference type="Pfam" id="PF03466">
    <property type="entry name" value="LysR_substrate"/>
    <property type="match status" value="1"/>
</dbReference>
<organism evidence="6 7">
    <name type="scientific">Thalassovita taeanensis</name>
    <dbReference type="NCBI Taxonomy" id="657014"/>
    <lineage>
        <taxon>Bacteria</taxon>
        <taxon>Pseudomonadati</taxon>
        <taxon>Pseudomonadota</taxon>
        <taxon>Alphaproteobacteria</taxon>
        <taxon>Rhodobacterales</taxon>
        <taxon>Roseobacteraceae</taxon>
        <taxon>Thalassovita</taxon>
    </lineage>
</organism>
<evidence type="ECO:0000313" key="6">
    <source>
        <dbReference type="EMBL" id="SEQ60423.1"/>
    </source>
</evidence>
<dbReference type="FunFam" id="1.10.10.10:FF:000001">
    <property type="entry name" value="LysR family transcriptional regulator"/>
    <property type="match status" value="1"/>
</dbReference>
<dbReference type="GO" id="GO:0003700">
    <property type="term" value="F:DNA-binding transcription factor activity"/>
    <property type="evidence" value="ECO:0007669"/>
    <property type="project" value="InterPro"/>
</dbReference>
<dbReference type="InterPro" id="IPR036388">
    <property type="entry name" value="WH-like_DNA-bd_sf"/>
</dbReference>
<keyword evidence="7" id="KW-1185">Reference proteome</keyword>
<dbReference type="PANTHER" id="PTHR30126">
    <property type="entry name" value="HTH-TYPE TRANSCRIPTIONAL REGULATOR"/>
    <property type="match status" value="1"/>
</dbReference>
<dbReference type="PANTHER" id="PTHR30126:SF94">
    <property type="entry name" value="LYSR FAMILY TRANSCRIPTIONAL REGULATOR"/>
    <property type="match status" value="1"/>
</dbReference>
<comment type="similarity">
    <text evidence="1">Belongs to the LysR transcriptional regulatory family.</text>
</comment>
<keyword evidence="4" id="KW-0804">Transcription</keyword>
<dbReference type="GO" id="GO:0000976">
    <property type="term" value="F:transcription cis-regulatory region binding"/>
    <property type="evidence" value="ECO:0007669"/>
    <property type="project" value="TreeGrafter"/>
</dbReference>
<evidence type="ECO:0000256" key="3">
    <source>
        <dbReference type="ARBA" id="ARBA00023125"/>
    </source>
</evidence>
<evidence type="ECO:0000313" key="7">
    <source>
        <dbReference type="Proteomes" id="UP000198634"/>
    </source>
</evidence>
<dbReference type="Gene3D" id="3.40.190.290">
    <property type="match status" value="1"/>
</dbReference>
<accession>A0A1H9HDG8</accession>
<dbReference type="SUPFAM" id="SSF53850">
    <property type="entry name" value="Periplasmic binding protein-like II"/>
    <property type="match status" value="1"/>
</dbReference>
<dbReference type="InterPro" id="IPR000847">
    <property type="entry name" value="LysR_HTH_N"/>
</dbReference>